<keyword evidence="1 3" id="KW-0418">Kinase</keyword>
<dbReference type="Pfam" id="PF00586">
    <property type="entry name" value="AIRS"/>
    <property type="match status" value="1"/>
</dbReference>
<comment type="catalytic activity">
    <reaction evidence="1">
        <text>thiamine phosphate + ATP = thiamine diphosphate + ADP</text>
        <dbReference type="Rhea" id="RHEA:15913"/>
        <dbReference type="ChEBI" id="CHEBI:30616"/>
        <dbReference type="ChEBI" id="CHEBI:37575"/>
        <dbReference type="ChEBI" id="CHEBI:58937"/>
        <dbReference type="ChEBI" id="CHEBI:456216"/>
        <dbReference type="EC" id="2.7.4.16"/>
    </reaction>
</comment>
<feature type="binding site" evidence="1">
    <location>
        <position position="101"/>
    </location>
    <ligand>
        <name>ATP</name>
        <dbReference type="ChEBI" id="CHEBI:30616"/>
    </ligand>
</feature>
<dbReference type="InterPro" id="IPR006283">
    <property type="entry name" value="ThiL-like"/>
</dbReference>
<keyword evidence="1" id="KW-0067">ATP-binding</keyword>
<dbReference type="GO" id="GO:0000287">
    <property type="term" value="F:magnesium ion binding"/>
    <property type="evidence" value="ECO:0007669"/>
    <property type="project" value="UniProtKB-UniRule"/>
</dbReference>
<feature type="binding site" evidence="1">
    <location>
        <position position="27"/>
    </location>
    <ligand>
        <name>Mg(2+)</name>
        <dbReference type="ChEBI" id="CHEBI:18420"/>
        <label>4</label>
    </ligand>
</feature>
<dbReference type="GO" id="GO:0009229">
    <property type="term" value="P:thiamine diphosphate biosynthetic process"/>
    <property type="evidence" value="ECO:0007669"/>
    <property type="project" value="UniProtKB-UniRule"/>
</dbReference>
<organism evidence="3 4">
    <name type="scientific">Candidatus Pseudogracilibacillus intestinigallinarum</name>
    <dbReference type="NCBI Taxonomy" id="2838742"/>
    <lineage>
        <taxon>Bacteria</taxon>
        <taxon>Bacillati</taxon>
        <taxon>Bacillota</taxon>
        <taxon>Bacilli</taxon>
        <taxon>Bacillales</taxon>
        <taxon>Bacillaceae</taxon>
        <taxon>Pseudogracilibacillus</taxon>
    </lineage>
</organism>
<name>A0A9D1PLN4_9BACI</name>
<reference evidence="3" key="1">
    <citation type="journal article" date="2021" name="PeerJ">
        <title>Extensive microbial diversity within the chicken gut microbiome revealed by metagenomics and culture.</title>
        <authorList>
            <person name="Gilroy R."/>
            <person name="Ravi A."/>
            <person name="Getino M."/>
            <person name="Pursley I."/>
            <person name="Horton D.L."/>
            <person name="Alikhan N.F."/>
            <person name="Baker D."/>
            <person name="Gharbi K."/>
            <person name="Hall N."/>
            <person name="Watson M."/>
            <person name="Adriaenssens E.M."/>
            <person name="Foster-Nyarko E."/>
            <person name="Jarju S."/>
            <person name="Secka A."/>
            <person name="Antonio M."/>
            <person name="Oren A."/>
            <person name="Chaudhuri R.R."/>
            <person name="La Ragione R."/>
            <person name="Hildebrand F."/>
            <person name="Pallen M.J."/>
        </authorList>
    </citation>
    <scope>NUCLEOTIDE SEQUENCE</scope>
    <source>
        <strain evidence="3">CHK169-2315</strain>
    </source>
</reference>
<dbReference type="GO" id="GO:0009030">
    <property type="term" value="F:thiamine-phosphate kinase activity"/>
    <property type="evidence" value="ECO:0007669"/>
    <property type="project" value="UniProtKB-UniRule"/>
</dbReference>
<comment type="similarity">
    <text evidence="1">Belongs to the thiamine-monophosphate kinase family.</text>
</comment>
<keyword evidence="1 3" id="KW-0808">Transferase</keyword>
<reference evidence="3" key="2">
    <citation type="submission" date="2021-04" db="EMBL/GenBank/DDBJ databases">
        <authorList>
            <person name="Gilroy R."/>
        </authorList>
    </citation>
    <scope>NUCLEOTIDE SEQUENCE</scope>
    <source>
        <strain evidence="3">CHK169-2315</strain>
    </source>
</reference>
<dbReference type="PANTHER" id="PTHR30270:SF0">
    <property type="entry name" value="THIAMINE-MONOPHOSPHATE KINASE"/>
    <property type="match status" value="1"/>
</dbReference>
<dbReference type="InterPro" id="IPR036921">
    <property type="entry name" value="PurM-like_N_sf"/>
</dbReference>
<feature type="binding site" evidence="1">
    <location>
        <position position="27"/>
    </location>
    <ligand>
        <name>Mg(2+)</name>
        <dbReference type="ChEBI" id="CHEBI:18420"/>
        <label>3</label>
    </ligand>
</feature>
<feature type="binding site" evidence="1">
    <location>
        <position position="211"/>
    </location>
    <ligand>
        <name>Mg(2+)</name>
        <dbReference type="ChEBI" id="CHEBI:18420"/>
        <label>5</label>
    </ligand>
</feature>
<dbReference type="CDD" id="cd02194">
    <property type="entry name" value="ThiL"/>
    <property type="match status" value="1"/>
</dbReference>
<keyword evidence="1" id="KW-0547">Nucleotide-binding</keyword>
<dbReference type="InterPro" id="IPR036676">
    <property type="entry name" value="PurM-like_C_sf"/>
</dbReference>
<feature type="binding site" evidence="1">
    <location>
        <position position="208"/>
    </location>
    <ligand>
        <name>Mg(2+)</name>
        <dbReference type="ChEBI" id="CHEBI:18420"/>
        <label>3</label>
    </ligand>
</feature>
<gene>
    <name evidence="1 3" type="primary">thiL</name>
    <name evidence="3" type="ORF">H9895_05635</name>
</gene>
<comment type="function">
    <text evidence="1">Catalyzes the ATP-dependent phosphorylation of thiamine-monophosphate (TMP) to form thiamine-pyrophosphate (TPP), the active form of vitamin B1.</text>
</comment>
<feature type="binding site" evidence="1">
    <location>
        <position position="71"/>
    </location>
    <ligand>
        <name>Mg(2+)</name>
        <dbReference type="ChEBI" id="CHEBI:18420"/>
        <label>3</label>
    </ligand>
</feature>
<dbReference type="PIRSF" id="PIRSF005303">
    <property type="entry name" value="Thiam_monoph_kin"/>
    <property type="match status" value="1"/>
</dbReference>
<dbReference type="Proteomes" id="UP000823937">
    <property type="component" value="Unassembled WGS sequence"/>
</dbReference>
<dbReference type="SUPFAM" id="SSF56042">
    <property type="entry name" value="PurM C-terminal domain-like"/>
    <property type="match status" value="1"/>
</dbReference>
<dbReference type="SUPFAM" id="SSF55326">
    <property type="entry name" value="PurM N-terminal domain-like"/>
    <property type="match status" value="1"/>
</dbReference>
<feature type="binding site" evidence="1">
    <location>
        <position position="258"/>
    </location>
    <ligand>
        <name>substrate</name>
    </ligand>
</feature>
<evidence type="ECO:0000256" key="1">
    <source>
        <dbReference type="HAMAP-Rule" id="MF_02128"/>
    </source>
</evidence>
<dbReference type="NCBIfam" id="TIGR01379">
    <property type="entry name" value="thiL"/>
    <property type="match status" value="1"/>
</dbReference>
<feature type="binding site" evidence="1">
    <location>
        <position position="49"/>
    </location>
    <ligand>
        <name>substrate</name>
    </ligand>
</feature>
<evidence type="ECO:0000313" key="3">
    <source>
        <dbReference type="EMBL" id="HIV74549.1"/>
    </source>
</evidence>
<feature type="binding site" evidence="1">
    <location>
        <position position="210"/>
    </location>
    <ligand>
        <name>ATP</name>
        <dbReference type="ChEBI" id="CHEBI:30616"/>
    </ligand>
</feature>
<dbReference type="InterPro" id="IPR016188">
    <property type="entry name" value="PurM-like_N"/>
</dbReference>
<comment type="caution">
    <text evidence="1">Lacks conserved residue(s) required for the propagation of feature annotation.</text>
</comment>
<protein>
    <recommendedName>
        <fullName evidence="1">Thiamine-monophosphate kinase</fullName>
        <shortName evidence="1">TMP kinase</shortName>
        <shortName evidence="1">Thiamine-phosphate kinase</shortName>
        <ecNumber evidence="1">2.7.4.16</ecNumber>
    </recommendedName>
</protein>
<dbReference type="AlphaFoldDB" id="A0A9D1PLN4"/>
<feature type="binding site" evidence="1">
    <location>
        <position position="42"/>
    </location>
    <ligand>
        <name>Mg(2+)</name>
        <dbReference type="ChEBI" id="CHEBI:18420"/>
        <label>2</label>
    </ligand>
</feature>
<feature type="domain" description="PurM-like N-terminal" evidence="2">
    <location>
        <begin position="25"/>
        <end position="136"/>
    </location>
</feature>
<evidence type="ECO:0000313" key="4">
    <source>
        <dbReference type="Proteomes" id="UP000823937"/>
    </source>
</evidence>
<accession>A0A9D1PLN4</accession>
<dbReference type="Gene3D" id="3.30.1330.10">
    <property type="entry name" value="PurM-like, N-terminal domain"/>
    <property type="match status" value="1"/>
</dbReference>
<dbReference type="GO" id="GO:0009228">
    <property type="term" value="P:thiamine biosynthetic process"/>
    <property type="evidence" value="ECO:0007669"/>
    <property type="project" value="UniProtKB-KW"/>
</dbReference>
<keyword evidence="1" id="KW-0479">Metal-binding</keyword>
<keyword evidence="1" id="KW-0460">Magnesium</keyword>
<evidence type="ECO:0000259" key="2">
    <source>
        <dbReference type="Pfam" id="PF00586"/>
    </source>
</evidence>
<proteinExistence type="inferred from homology"/>
<comment type="pathway">
    <text evidence="1">Cofactor biosynthesis; thiamine diphosphate biosynthesis; thiamine diphosphate from thiamine phosphate: step 1/1.</text>
</comment>
<dbReference type="HAMAP" id="MF_02128">
    <property type="entry name" value="TMP_kinase"/>
    <property type="match status" value="1"/>
</dbReference>
<dbReference type="EC" id="2.7.4.16" evidence="1"/>
<sequence>MHEFQLIQQLKQKQYRQASLIKGVGDDAAVFRTNDDIITAVDTFVEGIHFSKKTMSYYHVGYRALAANISDMAAMGAKPAYYLVSIVIPNDMVESDVHTLYDGMKALADEYKMDLIGGDTVSGEHLTISVTIIGMVAKNKARYRHDVRVGDIVFTTGTLGDASCGLHLLLEEMDAIDRAYFIQRHRMPTPRVAFAQALQGIKRVSLNDISDGIASELHEIAVASKVAIEIDDINIPLHPSMTQFPQEMQHQWKYFGGEDFELVGTIEEHSVDILKEAAKVTNTKISIIGKVLPYESGHSVYMKQDGRSVPLPKDGYVHLK</sequence>
<dbReference type="PANTHER" id="PTHR30270">
    <property type="entry name" value="THIAMINE-MONOPHOSPHATE KINASE"/>
    <property type="match status" value="1"/>
</dbReference>
<feature type="binding site" evidence="1">
    <location>
        <position position="71"/>
    </location>
    <ligand>
        <name>Mg(2+)</name>
        <dbReference type="ChEBI" id="CHEBI:18420"/>
        <label>4</label>
    </ligand>
</feature>
<comment type="caution">
    <text evidence="3">The sequence shown here is derived from an EMBL/GenBank/DDBJ whole genome shotgun (WGS) entry which is preliminary data.</text>
</comment>
<dbReference type="EMBL" id="DXHX01000084">
    <property type="protein sequence ID" value="HIV74549.1"/>
    <property type="molecule type" value="Genomic_DNA"/>
</dbReference>
<feature type="binding site" evidence="1">
    <location>
        <position position="144"/>
    </location>
    <ligand>
        <name>ATP</name>
        <dbReference type="ChEBI" id="CHEBI:30616"/>
    </ligand>
</feature>
<feature type="binding site" evidence="1">
    <location>
        <position position="119"/>
    </location>
    <ligand>
        <name>Mg(2+)</name>
        <dbReference type="ChEBI" id="CHEBI:18420"/>
        <label>1</label>
    </ligand>
</feature>
<feature type="binding site" evidence="1">
    <location>
        <begin position="118"/>
        <end position="119"/>
    </location>
    <ligand>
        <name>ATP</name>
        <dbReference type="ChEBI" id="CHEBI:30616"/>
    </ligand>
</feature>
<comment type="miscellaneous">
    <text evidence="1">Reaction mechanism of ThiL seems to utilize a direct, inline transfer of the gamma-phosphate of ATP to TMP rather than a phosphorylated enzyme intermediate.</text>
</comment>
<dbReference type="GO" id="GO:0005524">
    <property type="term" value="F:ATP binding"/>
    <property type="evidence" value="ECO:0007669"/>
    <property type="project" value="UniProtKB-UniRule"/>
</dbReference>
<feature type="binding site" evidence="1">
    <location>
        <position position="316"/>
    </location>
    <ligand>
        <name>substrate</name>
    </ligand>
</feature>
<dbReference type="Gene3D" id="3.90.650.10">
    <property type="entry name" value="PurM-like C-terminal domain"/>
    <property type="match status" value="1"/>
</dbReference>
<feature type="binding site" evidence="1">
    <location>
        <position position="42"/>
    </location>
    <ligand>
        <name>Mg(2+)</name>
        <dbReference type="ChEBI" id="CHEBI:18420"/>
        <label>1</label>
    </ligand>
</feature>
<feature type="binding site" evidence="1">
    <location>
        <position position="71"/>
    </location>
    <ligand>
        <name>Mg(2+)</name>
        <dbReference type="ChEBI" id="CHEBI:18420"/>
        <label>2</label>
    </ligand>
</feature>
<keyword evidence="1" id="KW-0784">Thiamine biosynthesis</keyword>